<organism evidence="10 11">
    <name type="scientific">Microcella frigidaquae</name>
    <dbReference type="NCBI Taxonomy" id="424758"/>
    <lineage>
        <taxon>Bacteria</taxon>
        <taxon>Bacillati</taxon>
        <taxon>Actinomycetota</taxon>
        <taxon>Actinomycetes</taxon>
        <taxon>Micrococcales</taxon>
        <taxon>Microbacteriaceae</taxon>
        <taxon>Microcella</taxon>
    </lineage>
</organism>
<dbReference type="SUPFAM" id="SSF88723">
    <property type="entry name" value="PIN domain-like"/>
    <property type="match status" value="1"/>
</dbReference>
<proteinExistence type="inferred from homology"/>
<evidence type="ECO:0000256" key="8">
    <source>
        <dbReference type="HAMAP-Rule" id="MF_00265"/>
    </source>
</evidence>
<evidence type="ECO:0000256" key="4">
    <source>
        <dbReference type="ARBA" id="ARBA00022723"/>
    </source>
</evidence>
<reference evidence="10 11" key="1">
    <citation type="submission" date="2020-08" db="EMBL/GenBank/DDBJ databases">
        <title>Sequencing the genomes of 1000 actinobacteria strains.</title>
        <authorList>
            <person name="Klenk H.-P."/>
        </authorList>
    </citation>
    <scope>NUCLEOTIDE SEQUENCE [LARGE SCALE GENOMIC DNA]</scope>
    <source>
        <strain evidence="10 11">DSM 23889</strain>
    </source>
</reference>
<dbReference type="RefSeq" id="WP_153981749.1">
    <property type="nucleotide sequence ID" value="NZ_BAAANZ010000018.1"/>
</dbReference>
<dbReference type="EC" id="3.1.-.-" evidence="8"/>
<sequence length="136" mass="15144">MTVLVDTSVWSLVLRRDHPSRTPAVAHLTKALESDLVVTTGLIVQELLQGFLPERSQAEIRRHLGALPAIQPTRNDHIAAADLRNRCRRAGVQLGTIDALIAQLCITHDLQLLSTDQDFVHAARHSRLRLWHDDGA</sequence>
<keyword evidence="6 8" id="KW-0460">Magnesium</keyword>
<feature type="domain" description="PIN" evidence="9">
    <location>
        <begin position="3"/>
        <end position="123"/>
    </location>
</feature>
<dbReference type="HAMAP" id="MF_00265">
    <property type="entry name" value="VapC_Nob1"/>
    <property type="match status" value="1"/>
</dbReference>
<dbReference type="InterPro" id="IPR002716">
    <property type="entry name" value="PIN_dom"/>
</dbReference>
<dbReference type="GO" id="GO:0016787">
    <property type="term" value="F:hydrolase activity"/>
    <property type="evidence" value="ECO:0007669"/>
    <property type="project" value="UniProtKB-KW"/>
</dbReference>
<comment type="similarity">
    <text evidence="7 8">Belongs to the PINc/VapC protein family.</text>
</comment>
<dbReference type="EMBL" id="JACHBS010000001">
    <property type="protein sequence ID" value="MBB5617603.1"/>
    <property type="molecule type" value="Genomic_DNA"/>
</dbReference>
<dbReference type="GO" id="GO:0090729">
    <property type="term" value="F:toxin activity"/>
    <property type="evidence" value="ECO:0007669"/>
    <property type="project" value="UniProtKB-KW"/>
</dbReference>
<comment type="cofactor">
    <cofactor evidence="1 8">
        <name>Mg(2+)</name>
        <dbReference type="ChEBI" id="CHEBI:18420"/>
    </cofactor>
</comment>
<dbReference type="PANTHER" id="PTHR33653">
    <property type="entry name" value="RIBONUCLEASE VAPC2"/>
    <property type="match status" value="1"/>
</dbReference>
<comment type="function">
    <text evidence="8">Toxic component of a toxin-antitoxin (TA) system. An RNase.</text>
</comment>
<keyword evidence="8" id="KW-0800">Toxin</keyword>
<keyword evidence="2 8" id="KW-1277">Toxin-antitoxin system</keyword>
<keyword evidence="5 8" id="KW-0378">Hydrolase</keyword>
<evidence type="ECO:0000256" key="6">
    <source>
        <dbReference type="ARBA" id="ARBA00022842"/>
    </source>
</evidence>
<dbReference type="AlphaFoldDB" id="A0A840X525"/>
<dbReference type="GO" id="GO:0004540">
    <property type="term" value="F:RNA nuclease activity"/>
    <property type="evidence" value="ECO:0007669"/>
    <property type="project" value="InterPro"/>
</dbReference>
<dbReference type="OrthoDB" id="9811788at2"/>
<evidence type="ECO:0000256" key="1">
    <source>
        <dbReference type="ARBA" id="ARBA00001946"/>
    </source>
</evidence>
<name>A0A840X525_9MICO</name>
<dbReference type="InterPro" id="IPR050556">
    <property type="entry name" value="Type_II_TA_system_RNase"/>
</dbReference>
<dbReference type="Pfam" id="PF01850">
    <property type="entry name" value="PIN"/>
    <property type="match status" value="1"/>
</dbReference>
<feature type="binding site" evidence="8">
    <location>
        <position position="6"/>
    </location>
    <ligand>
        <name>Mg(2+)</name>
        <dbReference type="ChEBI" id="CHEBI:18420"/>
    </ligand>
</feature>
<protein>
    <recommendedName>
        <fullName evidence="8">Ribonuclease VapC</fullName>
        <shortName evidence="8">RNase VapC</shortName>
        <ecNumber evidence="8">3.1.-.-</ecNumber>
    </recommendedName>
    <alternativeName>
        <fullName evidence="8">Toxin VapC</fullName>
    </alternativeName>
</protein>
<accession>A0A840X525</accession>
<gene>
    <name evidence="8" type="primary">vapC</name>
    <name evidence="10" type="ORF">BJ959_001099</name>
</gene>
<evidence type="ECO:0000256" key="5">
    <source>
        <dbReference type="ARBA" id="ARBA00022801"/>
    </source>
</evidence>
<comment type="caution">
    <text evidence="10">The sequence shown here is derived from an EMBL/GenBank/DDBJ whole genome shotgun (WGS) entry which is preliminary data.</text>
</comment>
<keyword evidence="3 8" id="KW-0540">Nuclease</keyword>
<evidence type="ECO:0000256" key="2">
    <source>
        <dbReference type="ARBA" id="ARBA00022649"/>
    </source>
</evidence>
<dbReference type="Proteomes" id="UP000552883">
    <property type="component" value="Unassembled WGS sequence"/>
</dbReference>
<evidence type="ECO:0000313" key="11">
    <source>
        <dbReference type="Proteomes" id="UP000552883"/>
    </source>
</evidence>
<keyword evidence="11" id="KW-1185">Reference proteome</keyword>
<dbReference type="InterPro" id="IPR022907">
    <property type="entry name" value="VapC_family"/>
</dbReference>
<dbReference type="InterPro" id="IPR029060">
    <property type="entry name" value="PIN-like_dom_sf"/>
</dbReference>
<evidence type="ECO:0000256" key="7">
    <source>
        <dbReference type="ARBA" id="ARBA00038093"/>
    </source>
</evidence>
<feature type="binding site" evidence="8">
    <location>
        <position position="98"/>
    </location>
    <ligand>
        <name>Mg(2+)</name>
        <dbReference type="ChEBI" id="CHEBI:18420"/>
    </ligand>
</feature>
<evidence type="ECO:0000256" key="3">
    <source>
        <dbReference type="ARBA" id="ARBA00022722"/>
    </source>
</evidence>
<evidence type="ECO:0000313" key="10">
    <source>
        <dbReference type="EMBL" id="MBB5617603.1"/>
    </source>
</evidence>
<dbReference type="PANTHER" id="PTHR33653:SF1">
    <property type="entry name" value="RIBONUCLEASE VAPC2"/>
    <property type="match status" value="1"/>
</dbReference>
<dbReference type="Gene3D" id="3.40.50.1010">
    <property type="entry name" value="5'-nuclease"/>
    <property type="match status" value="1"/>
</dbReference>
<keyword evidence="4 8" id="KW-0479">Metal-binding</keyword>
<evidence type="ECO:0000259" key="9">
    <source>
        <dbReference type="Pfam" id="PF01850"/>
    </source>
</evidence>
<dbReference type="GO" id="GO:0000287">
    <property type="term" value="F:magnesium ion binding"/>
    <property type="evidence" value="ECO:0007669"/>
    <property type="project" value="UniProtKB-UniRule"/>
</dbReference>